<dbReference type="CDD" id="cd22359">
    <property type="entry name" value="SfsA-like_bacterial"/>
    <property type="match status" value="1"/>
</dbReference>
<dbReference type="STRING" id="1121256.SAMN02746089_01794"/>
<dbReference type="Gene3D" id="2.40.50.580">
    <property type="match status" value="1"/>
</dbReference>
<sequence length="229" mass="26064">MKITNPIIEATFIKRLNRFEAQVDIHGQTNLVHVPNSGRCKELFIPGAPVFLEVRNRPGRKTPYELSYVLKGRRLISIDSSVPNKVFYEALLNKKIEEFATYDEVLREKNYGESRLDIMLKTTDDICYIEVKGVTLEENDVAMFPDAPTQRGVKHVNELIKIKESGMRAAIVFVIQMDGIKYFTPNDRTDPDFGAALRLAVSKGVETYAYTCNVDLDNISIKDRAEIML</sequence>
<gene>
    <name evidence="1" type="primary">sfsA</name>
    <name evidence="4" type="ORF">SAMN02746089_01794</name>
</gene>
<organism evidence="4 5">
    <name type="scientific">Caldanaerobius fijiensis DSM 17918</name>
    <dbReference type="NCBI Taxonomy" id="1121256"/>
    <lineage>
        <taxon>Bacteria</taxon>
        <taxon>Bacillati</taxon>
        <taxon>Bacillota</taxon>
        <taxon>Clostridia</taxon>
        <taxon>Thermoanaerobacterales</taxon>
        <taxon>Thermoanaerobacteraceae</taxon>
        <taxon>Caldanaerobius</taxon>
    </lineage>
</organism>
<evidence type="ECO:0000259" key="2">
    <source>
        <dbReference type="Pfam" id="PF03749"/>
    </source>
</evidence>
<dbReference type="EMBL" id="FQVH01000020">
    <property type="protein sequence ID" value="SHF37968.1"/>
    <property type="molecule type" value="Genomic_DNA"/>
</dbReference>
<evidence type="ECO:0000313" key="4">
    <source>
        <dbReference type="EMBL" id="SHF37968.1"/>
    </source>
</evidence>
<name>A0A1M5B685_9THEO</name>
<dbReference type="Pfam" id="PF03749">
    <property type="entry name" value="SfsA"/>
    <property type="match status" value="1"/>
</dbReference>
<dbReference type="Pfam" id="PF17746">
    <property type="entry name" value="SfsA_N"/>
    <property type="match status" value="1"/>
</dbReference>
<reference evidence="4 5" key="1">
    <citation type="submission" date="2016-11" db="EMBL/GenBank/DDBJ databases">
        <authorList>
            <person name="Jaros S."/>
            <person name="Januszkiewicz K."/>
            <person name="Wedrychowicz H."/>
        </authorList>
    </citation>
    <scope>NUCLEOTIDE SEQUENCE [LARGE SCALE GENOMIC DNA]</scope>
    <source>
        <strain evidence="4 5">DSM 17918</strain>
    </source>
</reference>
<dbReference type="Gene3D" id="3.40.1350.60">
    <property type="match status" value="1"/>
</dbReference>
<dbReference type="GO" id="GO:0003677">
    <property type="term" value="F:DNA binding"/>
    <property type="evidence" value="ECO:0007669"/>
    <property type="project" value="InterPro"/>
</dbReference>
<dbReference type="PANTHER" id="PTHR30545">
    <property type="entry name" value="SUGAR FERMENTATION STIMULATION PROTEIN A"/>
    <property type="match status" value="1"/>
</dbReference>
<dbReference type="Proteomes" id="UP000184088">
    <property type="component" value="Unassembled WGS sequence"/>
</dbReference>
<evidence type="ECO:0000313" key="5">
    <source>
        <dbReference type="Proteomes" id="UP000184088"/>
    </source>
</evidence>
<dbReference type="HAMAP" id="MF_00095">
    <property type="entry name" value="SfsA"/>
    <property type="match status" value="1"/>
</dbReference>
<dbReference type="PANTHER" id="PTHR30545:SF2">
    <property type="entry name" value="SUGAR FERMENTATION STIMULATION PROTEIN A"/>
    <property type="match status" value="1"/>
</dbReference>
<proteinExistence type="inferred from homology"/>
<dbReference type="OrthoDB" id="9802365at2"/>
<dbReference type="InterPro" id="IPR040452">
    <property type="entry name" value="SfsA_C"/>
</dbReference>
<comment type="similarity">
    <text evidence="1">Belongs to the SfsA family.</text>
</comment>
<dbReference type="RefSeq" id="WP_073344384.1">
    <property type="nucleotide sequence ID" value="NZ_FQVH01000020.1"/>
</dbReference>
<dbReference type="NCBIfam" id="TIGR00230">
    <property type="entry name" value="sfsA"/>
    <property type="match status" value="1"/>
</dbReference>
<feature type="domain" description="Sugar fermentation stimulation protein C-terminal" evidence="2">
    <location>
        <begin position="82"/>
        <end position="217"/>
    </location>
</feature>
<keyword evidence="5" id="KW-1185">Reference proteome</keyword>
<dbReference type="InterPro" id="IPR041465">
    <property type="entry name" value="SfsA_N"/>
</dbReference>
<dbReference type="InterPro" id="IPR005224">
    <property type="entry name" value="SfsA"/>
</dbReference>
<protein>
    <recommendedName>
        <fullName evidence="1">Sugar fermentation stimulation protein homolog</fullName>
    </recommendedName>
</protein>
<feature type="domain" description="SfsA N-terminal OB" evidence="3">
    <location>
        <begin position="13"/>
        <end position="78"/>
    </location>
</feature>
<dbReference type="AlphaFoldDB" id="A0A1M5B685"/>
<accession>A0A1M5B685</accession>
<evidence type="ECO:0000259" key="3">
    <source>
        <dbReference type="Pfam" id="PF17746"/>
    </source>
</evidence>
<evidence type="ECO:0000256" key="1">
    <source>
        <dbReference type="HAMAP-Rule" id="MF_00095"/>
    </source>
</evidence>